<dbReference type="GO" id="GO:0009898">
    <property type="term" value="C:cytoplasmic side of plasma membrane"/>
    <property type="evidence" value="ECO:0007669"/>
    <property type="project" value="TreeGrafter"/>
</dbReference>
<dbReference type="InterPro" id="IPR011006">
    <property type="entry name" value="CheY-like_superfamily"/>
</dbReference>
<dbReference type="AlphaFoldDB" id="A0A420WM29"/>
<feature type="compositionally biased region" description="Pro residues" evidence="3">
    <location>
        <begin position="113"/>
        <end position="139"/>
    </location>
</feature>
<keyword evidence="6" id="KW-1185">Reference proteome</keyword>
<feature type="compositionally biased region" description="Basic residues" evidence="3">
    <location>
        <begin position="550"/>
        <end position="559"/>
    </location>
</feature>
<evidence type="ECO:0000256" key="1">
    <source>
        <dbReference type="ARBA" id="ARBA00022741"/>
    </source>
</evidence>
<sequence length="583" mass="63039">MTQSPIPTPQPTQTASPLPVPSPRPMTPPQIMPQAVPSFPPQAPQQAAPQAMPPAYPQQGGQPAGYPAPQPQPQHMAPRPPMPGQNPHMPQAPQPGFMPQGQMQPASQGMPPQGMPPQGMPPQGMPPQGMPPQGMPPMGMPQMGMPPMMGDEEESAREGGEKALPQISIQAFCDRQETASVINDMTRDWRMKRVNTKIYMGGLPAATEFYHKENTPNLILVETGMRGAELFAQLESLASVCDEGTKVIIIGAANDIRLYRQLIDKGVSDYIVPPLLPLTLIRSIGDLYSDPEAPFVGRVAAFFGAKGGVGSSTLAHNIAWCLSEHMKQETALVDLDSSFGTTGLDFAYDNAQGLEEALSEPDRLDETLLDRIMIRHTEKLSILPAASSLNSKPILDEVAYEAVVNGVRSISPVTILDMPHFWSDWTTNILTGVDDVVITATPDLANLRNTKNLVDFLRAERPNDPDPILILNKTGMSKNAEIPMREFASAVGLEPNLVISFDPDSFFEAANEGKMLDQVKSAEGTVKGLQYLGERLRTGRFASEMDLQKGRKGRSKKAKKEGAVDAGAGGAKSSLFSFLKKGK</sequence>
<feature type="compositionally biased region" description="Low complexity" evidence="3">
    <location>
        <begin position="89"/>
        <end position="112"/>
    </location>
</feature>
<evidence type="ECO:0000256" key="3">
    <source>
        <dbReference type="SAM" id="MobiDB-lite"/>
    </source>
</evidence>
<dbReference type="InterPro" id="IPR027417">
    <property type="entry name" value="P-loop_NTPase"/>
</dbReference>
<feature type="region of interest" description="Disordered" evidence="3">
    <location>
        <begin position="546"/>
        <end position="569"/>
    </location>
</feature>
<dbReference type="Gene3D" id="3.40.50.300">
    <property type="entry name" value="P-loop containing nucleotide triphosphate hydrolases"/>
    <property type="match status" value="1"/>
</dbReference>
<dbReference type="RefSeq" id="WP_147405868.1">
    <property type="nucleotide sequence ID" value="NZ_RBII01000001.1"/>
</dbReference>
<dbReference type="InterPro" id="IPR025669">
    <property type="entry name" value="AAA_dom"/>
</dbReference>
<comment type="caution">
    <text evidence="5">The sequence shown here is derived from an EMBL/GenBank/DDBJ whole genome shotgun (WGS) entry which is preliminary data.</text>
</comment>
<dbReference type="InterPro" id="IPR050625">
    <property type="entry name" value="ParA/MinD_ATPase"/>
</dbReference>
<evidence type="ECO:0000259" key="4">
    <source>
        <dbReference type="Pfam" id="PF13614"/>
    </source>
</evidence>
<feature type="region of interest" description="Disordered" evidence="3">
    <location>
        <begin position="1"/>
        <end position="141"/>
    </location>
</feature>
<dbReference type="Pfam" id="PF13614">
    <property type="entry name" value="AAA_31"/>
    <property type="match status" value="1"/>
</dbReference>
<evidence type="ECO:0000313" key="6">
    <source>
        <dbReference type="Proteomes" id="UP000282211"/>
    </source>
</evidence>
<dbReference type="PANTHER" id="PTHR43384:SF6">
    <property type="entry name" value="SEPTUM SITE-DETERMINING PROTEIN MIND HOMOLOG, CHLOROPLASTIC"/>
    <property type="match status" value="1"/>
</dbReference>
<evidence type="ECO:0000313" key="5">
    <source>
        <dbReference type="EMBL" id="RKQ72067.1"/>
    </source>
</evidence>
<dbReference type="InParanoid" id="A0A420WM29"/>
<keyword evidence="2" id="KW-0067">ATP-binding</keyword>
<dbReference type="GO" id="GO:0016887">
    <property type="term" value="F:ATP hydrolysis activity"/>
    <property type="evidence" value="ECO:0007669"/>
    <property type="project" value="TreeGrafter"/>
</dbReference>
<accession>A0A420WM29</accession>
<dbReference type="Proteomes" id="UP000282211">
    <property type="component" value="Unassembled WGS sequence"/>
</dbReference>
<dbReference type="SUPFAM" id="SSF52540">
    <property type="entry name" value="P-loop containing nucleoside triphosphate hydrolases"/>
    <property type="match status" value="1"/>
</dbReference>
<feature type="compositionally biased region" description="Pro residues" evidence="3">
    <location>
        <begin position="66"/>
        <end position="84"/>
    </location>
</feature>
<dbReference type="GO" id="GO:0051782">
    <property type="term" value="P:negative regulation of cell division"/>
    <property type="evidence" value="ECO:0007669"/>
    <property type="project" value="TreeGrafter"/>
</dbReference>
<dbReference type="SUPFAM" id="SSF52172">
    <property type="entry name" value="CheY-like"/>
    <property type="match status" value="1"/>
</dbReference>
<dbReference type="GO" id="GO:0005524">
    <property type="term" value="F:ATP binding"/>
    <property type="evidence" value="ECO:0007669"/>
    <property type="project" value="UniProtKB-KW"/>
</dbReference>
<name>A0A420WM29_9PROT</name>
<evidence type="ECO:0000256" key="2">
    <source>
        <dbReference type="ARBA" id="ARBA00022840"/>
    </source>
</evidence>
<proteinExistence type="predicted"/>
<dbReference type="OrthoDB" id="8281972at2"/>
<organism evidence="5 6">
    <name type="scientific">Litorimonas taeanensis</name>
    <dbReference type="NCBI Taxonomy" id="568099"/>
    <lineage>
        <taxon>Bacteria</taxon>
        <taxon>Pseudomonadati</taxon>
        <taxon>Pseudomonadota</taxon>
        <taxon>Alphaproteobacteria</taxon>
        <taxon>Maricaulales</taxon>
        <taxon>Robiginitomaculaceae</taxon>
    </lineage>
</organism>
<dbReference type="EMBL" id="RBII01000001">
    <property type="protein sequence ID" value="RKQ72067.1"/>
    <property type="molecule type" value="Genomic_DNA"/>
</dbReference>
<protein>
    <submittedName>
        <fullName evidence="5">Pilus assembly protein CpaE</fullName>
    </submittedName>
</protein>
<dbReference type="PANTHER" id="PTHR43384">
    <property type="entry name" value="SEPTUM SITE-DETERMINING PROTEIN MIND HOMOLOG, CHLOROPLASTIC-RELATED"/>
    <property type="match status" value="1"/>
</dbReference>
<reference evidence="5 6" key="1">
    <citation type="submission" date="2018-10" db="EMBL/GenBank/DDBJ databases">
        <title>Genomic Encyclopedia of Type Strains, Phase IV (KMG-IV): sequencing the most valuable type-strain genomes for metagenomic binning, comparative biology and taxonomic classification.</title>
        <authorList>
            <person name="Goeker M."/>
        </authorList>
    </citation>
    <scope>NUCLEOTIDE SEQUENCE [LARGE SCALE GENOMIC DNA]</scope>
    <source>
        <strain evidence="5 6">DSM 22008</strain>
    </source>
</reference>
<gene>
    <name evidence="5" type="ORF">DES40_1404</name>
</gene>
<dbReference type="GO" id="GO:0005829">
    <property type="term" value="C:cytosol"/>
    <property type="evidence" value="ECO:0007669"/>
    <property type="project" value="TreeGrafter"/>
</dbReference>
<feature type="compositionally biased region" description="Pro residues" evidence="3">
    <location>
        <begin position="18"/>
        <end position="31"/>
    </location>
</feature>
<feature type="compositionally biased region" description="Pro residues" evidence="3">
    <location>
        <begin position="1"/>
        <end position="10"/>
    </location>
</feature>
<dbReference type="Gene3D" id="3.40.50.2300">
    <property type="match status" value="1"/>
</dbReference>
<keyword evidence="1" id="KW-0547">Nucleotide-binding</keyword>
<feature type="domain" description="AAA" evidence="4">
    <location>
        <begin position="298"/>
        <end position="456"/>
    </location>
</feature>